<reference evidence="2 3" key="1">
    <citation type="submission" date="2016-12" db="EMBL/GenBank/DDBJ databases">
        <authorList>
            <person name="Song W.-J."/>
            <person name="Kurnit D.M."/>
        </authorList>
    </citation>
    <scope>NUCLEOTIDE SEQUENCE [LARGE SCALE GENOMIC DNA]</scope>
    <source>
        <strain evidence="2 3">DSM 18488</strain>
    </source>
</reference>
<evidence type="ECO:0000313" key="2">
    <source>
        <dbReference type="EMBL" id="SHO51309.1"/>
    </source>
</evidence>
<dbReference type="GO" id="GO:0003677">
    <property type="term" value="F:DNA binding"/>
    <property type="evidence" value="ECO:0007669"/>
    <property type="project" value="UniProtKB-KW"/>
</dbReference>
<dbReference type="OrthoDB" id="9798999at2"/>
<accession>A0A1M7YFG3</accession>
<dbReference type="EMBL" id="FRFE01000024">
    <property type="protein sequence ID" value="SHO51309.1"/>
    <property type="molecule type" value="Genomic_DNA"/>
</dbReference>
<dbReference type="RefSeq" id="WP_073615381.1">
    <property type="nucleotide sequence ID" value="NZ_FRFE01000024.1"/>
</dbReference>
<name>A0A1M7YFG3_9BACT</name>
<dbReference type="Pfam" id="PF03479">
    <property type="entry name" value="PCC"/>
    <property type="match status" value="1"/>
</dbReference>
<keyword evidence="2" id="KW-0238">DNA-binding</keyword>
<evidence type="ECO:0000259" key="1">
    <source>
        <dbReference type="PROSITE" id="PS51742"/>
    </source>
</evidence>
<dbReference type="SUPFAM" id="SSF117856">
    <property type="entry name" value="AF0104/ALDC/Ptd012-like"/>
    <property type="match status" value="1"/>
</dbReference>
<dbReference type="Proteomes" id="UP000184603">
    <property type="component" value="Unassembled WGS sequence"/>
</dbReference>
<dbReference type="CDD" id="cd11378">
    <property type="entry name" value="DUF296"/>
    <property type="match status" value="1"/>
</dbReference>
<feature type="domain" description="PPC" evidence="1">
    <location>
        <begin position="6"/>
        <end position="147"/>
    </location>
</feature>
<dbReference type="STRING" id="1121416.SAMN02745220_03948"/>
<dbReference type="PANTHER" id="PTHR34988">
    <property type="entry name" value="PROTEIN, PUTATIVE-RELATED"/>
    <property type="match status" value="1"/>
</dbReference>
<proteinExistence type="predicted"/>
<protein>
    <submittedName>
        <fullName evidence="2">Predicted DNA-binding protein with PD1-like DNA-binding motif</fullName>
    </submittedName>
</protein>
<keyword evidence="3" id="KW-1185">Reference proteome</keyword>
<dbReference type="InterPro" id="IPR005175">
    <property type="entry name" value="PPC_dom"/>
</dbReference>
<dbReference type="Gene3D" id="3.30.1330.80">
    <property type="entry name" value="Hypothetical protein, similar to alpha- acetolactate decarboxylase, domain 2"/>
    <property type="match status" value="1"/>
</dbReference>
<dbReference type="PANTHER" id="PTHR34988:SF1">
    <property type="entry name" value="DNA-BINDING PROTEIN"/>
    <property type="match status" value="1"/>
</dbReference>
<dbReference type="PROSITE" id="PS51742">
    <property type="entry name" value="PPC"/>
    <property type="match status" value="1"/>
</dbReference>
<organism evidence="2 3">
    <name type="scientific">Desulfopila aestuarii DSM 18488</name>
    <dbReference type="NCBI Taxonomy" id="1121416"/>
    <lineage>
        <taxon>Bacteria</taxon>
        <taxon>Pseudomonadati</taxon>
        <taxon>Thermodesulfobacteriota</taxon>
        <taxon>Desulfobulbia</taxon>
        <taxon>Desulfobulbales</taxon>
        <taxon>Desulfocapsaceae</taxon>
        <taxon>Desulfopila</taxon>
    </lineage>
</organism>
<sequence>MRYSMAQPGRIFVLRLEDGEIVHEVIERFAVEQQIEAASLVIVGGADDGSRLVVGPAEDRGLPLSPMKLQLEHAHEVTGTGTLFRDEEGTPLLHMHMACGREKETITGCIREGVRVWHVMEVIIHELTGSTARRLVEEPLGLKLLRP</sequence>
<dbReference type="AlphaFoldDB" id="A0A1M7YFG3"/>
<evidence type="ECO:0000313" key="3">
    <source>
        <dbReference type="Proteomes" id="UP000184603"/>
    </source>
</evidence>
<gene>
    <name evidence="2" type="ORF">SAMN02745220_03948</name>
</gene>